<name>A0A1B7LCV6_9FIRM</name>
<evidence type="ECO:0000259" key="2">
    <source>
        <dbReference type="Pfam" id="PF03819"/>
    </source>
</evidence>
<dbReference type="NCBIfam" id="TIGR00444">
    <property type="entry name" value="mazG"/>
    <property type="match status" value="1"/>
</dbReference>
<accession>A0A1B7LCV6</accession>
<dbReference type="InterPro" id="IPR035996">
    <property type="entry name" value="4pyrrol_Methylase_sf"/>
</dbReference>
<dbReference type="FunFam" id="1.10.287.1080:FF:000001">
    <property type="entry name" value="Nucleoside triphosphate pyrophosphohydrolase"/>
    <property type="match status" value="1"/>
</dbReference>
<reference evidence="3 4" key="1">
    <citation type="submission" date="2016-04" db="EMBL/GenBank/DDBJ databases">
        <authorList>
            <person name="Evans L.H."/>
            <person name="Alamgir A."/>
            <person name="Owens N."/>
            <person name="Weber N.D."/>
            <person name="Virtaneva K."/>
            <person name="Barbian K."/>
            <person name="Babar A."/>
            <person name="Rosenke K."/>
        </authorList>
    </citation>
    <scope>NUCLEOTIDE SEQUENCE [LARGE SCALE GENOMIC DNA]</scope>
    <source>
        <strain evidence="3 4">LMa1</strain>
    </source>
</reference>
<dbReference type="InterPro" id="IPR011551">
    <property type="entry name" value="NTP_PyrPHydrolase_MazG"/>
</dbReference>
<dbReference type="GO" id="GO:0046081">
    <property type="term" value="P:dUTP catabolic process"/>
    <property type="evidence" value="ECO:0007669"/>
    <property type="project" value="TreeGrafter"/>
</dbReference>
<dbReference type="GO" id="GO:0006203">
    <property type="term" value="P:dGTP catabolic process"/>
    <property type="evidence" value="ECO:0007669"/>
    <property type="project" value="TreeGrafter"/>
</dbReference>
<keyword evidence="4" id="KW-1185">Reference proteome</keyword>
<evidence type="ECO:0000313" key="3">
    <source>
        <dbReference type="EMBL" id="OAT80704.1"/>
    </source>
</evidence>
<evidence type="ECO:0000259" key="1">
    <source>
        <dbReference type="Pfam" id="PF00590"/>
    </source>
</evidence>
<keyword evidence="3" id="KW-0378">Hydrolase</keyword>
<dbReference type="InterPro" id="IPR014777">
    <property type="entry name" value="4pyrrole_Mease_sub1"/>
</dbReference>
<sequence>MSTPEIIIAGLGPGAPEQLPLAVWQVLQQDRPVFLRTERHPVVPWLRERGIVFETFDHFYETSRDFQEVYRRIAAALLAAAAAKPLIYAVPGHPLVAETAASLIMREAPAHGLGVKVLPAMSFLDALYVALRLDPAAGLHLVDGLRLAEQPPVPRVGNIVFQVYNRLVASDVKLSLMEYYPEEHTVTVVRAAGVPGEEKVQQCPLYTLDRIDWLDHLTSVYLPPAVDKPACKYPLDPLVDVLATLRGENGCPWDREQTHHSLIKYLLEETYEVVEALEQEDMYKVCEELGDLLLQIVFHAQLAREKGAFDMNSVVDGITKKMLRRHPHVFGDVQVKNSAEVLVNWEQIKSRERKGQNRKSLLDQAGRHLPALLRAGDIQARAAKAGFDWPDYRGAMDKVREELREVESAIAAGQALDVEREIGDLLFAVVNAARLLDVEAEAALTGTVDRFRRRFRHIEAEASRAGRELTECSLDELDAWWEEAKKLEKGEKMQE</sequence>
<protein>
    <submittedName>
        <fullName evidence="3">Nucleoside triphosphate pyrophosphohydrolase</fullName>
    </submittedName>
</protein>
<dbReference type="STRING" id="1838280.A6M21_13145"/>
<dbReference type="Pfam" id="PF00590">
    <property type="entry name" value="TP_methylase"/>
    <property type="match status" value="1"/>
</dbReference>
<evidence type="ECO:0000313" key="4">
    <source>
        <dbReference type="Proteomes" id="UP000078532"/>
    </source>
</evidence>
<dbReference type="GO" id="GO:0006950">
    <property type="term" value="P:response to stress"/>
    <property type="evidence" value="ECO:0007669"/>
    <property type="project" value="UniProtKB-ARBA"/>
</dbReference>
<dbReference type="RefSeq" id="WP_066669671.1">
    <property type="nucleotide sequence ID" value="NZ_LYVF01000175.1"/>
</dbReference>
<dbReference type="AlphaFoldDB" id="A0A1B7LCV6"/>
<dbReference type="FunFam" id="1.10.287.1080:FF:000003">
    <property type="entry name" value="Nucleoside triphosphate pyrophosphohydrolase"/>
    <property type="match status" value="1"/>
</dbReference>
<feature type="domain" description="Tetrapyrrole methylase" evidence="1">
    <location>
        <begin position="6"/>
        <end position="208"/>
    </location>
</feature>
<dbReference type="GO" id="GO:0046047">
    <property type="term" value="P:TTP catabolic process"/>
    <property type="evidence" value="ECO:0007669"/>
    <property type="project" value="TreeGrafter"/>
</dbReference>
<dbReference type="PANTHER" id="PTHR30522">
    <property type="entry name" value="NUCLEOSIDE TRIPHOSPHATE PYROPHOSPHOHYDROLASE"/>
    <property type="match status" value="1"/>
</dbReference>
<dbReference type="CDD" id="cd11529">
    <property type="entry name" value="NTP-PPase_MazG_Cterm"/>
    <property type="match status" value="1"/>
</dbReference>
<dbReference type="CDD" id="cd11528">
    <property type="entry name" value="NTP-PPase_MazG_Nterm"/>
    <property type="match status" value="1"/>
</dbReference>
<dbReference type="GO" id="GO:0046076">
    <property type="term" value="P:dTTP catabolic process"/>
    <property type="evidence" value="ECO:0007669"/>
    <property type="project" value="TreeGrafter"/>
</dbReference>
<dbReference type="NCBIfam" id="NF007113">
    <property type="entry name" value="PRK09562.1"/>
    <property type="match status" value="1"/>
</dbReference>
<dbReference type="InterPro" id="IPR000878">
    <property type="entry name" value="4pyrrol_Mease"/>
</dbReference>
<dbReference type="InterPro" id="IPR024180">
    <property type="entry name" value="Tetrapyrrole_Mease/MazG_pred"/>
</dbReference>
<dbReference type="CDD" id="cd11723">
    <property type="entry name" value="YabN_N_like"/>
    <property type="match status" value="1"/>
</dbReference>
<dbReference type="SUPFAM" id="SSF53790">
    <property type="entry name" value="Tetrapyrrole methylase"/>
    <property type="match status" value="1"/>
</dbReference>
<dbReference type="SUPFAM" id="SSF101386">
    <property type="entry name" value="all-alpha NTP pyrophosphatases"/>
    <property type="match status" value="2"/>
</dbReference>
<dbReference type="Pfam" id="PF03819">
    <property type="entry name" value="MazG"/>
    <property type="match status" value="2"/>
</dbReference>
<organism evidence="3 4">
    <name type="scientific">Desulfotomaculum copahuensis</name>
    <dbReference type="NCBI Taxonomy" id="1838280"/>
    <lineage>
        <taxon>Bacteria</taxon>
        <taxon>Bacillati</taxon>
        <taxon>Bacillota</taxon>
        <taxon>Clostridia</taxon>
        <taxon>Eubacteriales</taxon>
        <taxon>Desulfotomaculaceae</taxon>
        <taxon>Desulfotomaculum</taxon>
    </lineage>
</organism>
<dbReference type="PIRSF" id="PIRSF002845">
    <property type="entry name" value="Ttrprl_mtas_MazG"/>
    <property type="match status" value="1"/>
</dbReference>
<gene>
    <name evidence="3" type="ORF">A6M21_13145</name>
</gene>
<dbReference type="GO" id="GO:0008168">
    <property type="term" value="F:methyltransferase activity"/>
    <property type="evidence" value="ECO:0007669"/>
    <property type="project" value="InterPro"/>
</dbReference>
<dbReference type="Gene3D" id="1.10.287.1080">
    <property type="entry name" value="MazG-like"/>
    <property type="match status" value="2"/>
</dbReference>
<dbReference type="GO" id="GO:0047429">
    <property type="term" value="F:nucleoside triphosphate diphosphatase activity"/>
    <property type="evidence" value="ECO:0007669"/>
    <property type="project" value="InterPro"/>
</dbReference>
<dbReference type="GO" id="GO:0046052">
    <property type="term" value="P:UTP catabolic process"/>
    <property type="evidence" value="ECO:0007669"/>
    <property type="project" value="TreeGrafter"/>
</dbReference>
<dbReference type="InterPro" id="IPR048011">
    <property type="entry name" value="NTP-PPase_MazG-like_C"/>
</dbReference>
<proteinExistence type="predicted"/>
<dbReference type="EMBL" id="LYVF01000175">
    <property type="protein sequence ID" value="OAT80704.1"/>
    <property type="molecule type" value="Genomic_DNA"/>
</dbReference>
<dbReference type="Gene3D" id="3.40.1010.10">
    <property type="entry name" value="Cobalt-precorrin-4 Transmethylase, Domain 1"/>
    <property type="match status" value="1"/>
</dbReference>
<feature type="domain" description="NTP pyrophosphohydrolase MazG-like" evidence="2">
    <location>
        <begin position="257"/>
        <end position="330"/>
    </location>
</feature>
<feature type="domain" description="NTP pyrophosphohydrolase MazG-like" evidence="2">
    <location>
        <begin position="397"/>
        <end position="457"/>
    </location>
</feature>
<dbReference type="InterPro" id="IPR048015">
    <property type="entry name" value="NTP-PPase_MazG-like_N"/>
</dbReference>
<dbReference type="InterPro" id="IPR004518">
    <property type="entry name" value="MazG-like_dom"/>
</dbReference>
<comment type="caution">
    <text evidence="3">The sequence shown here is derived from an EMBL/GenBank/DDBJ whole genome shotgun (WGS) entry which is preliminary data.</text>
</comment>
<dbReference type="InterPro" id="IPR035013">
    <property type="entry name" value="YabN_N"/>
</dbReference>
<dbReference type="OrthoDB" id="9808939at2"/>
<dbReference type="PANTHER" id="PTHR30522:SF0">
    <property type="entry name" value="NUCLEOSIDE TRIPHOSPHATE PYROPHOSPHOHYDROLASE"/>
    <property type="match status" value="1"/>
</dbReference>
<dbReference type="GO" id="GO:0046061">
    <property type="term" value="P:dATP catabolic process"/>
    <property type="evidence" value="ECO:0007669"/>
    <property type="project" value="TreeGrafter"/>
</dbReference>
<dbReference type="Proteomes" id="UP000078532">
    <property type="component" value="Unassembled WGS sequence"/>
</dbReference>